<feature type="domain" description="Ig-like" evidence="19">
    <location>
        <begin position="324"/>
        <end position="408"/>
    </location>
</feature>
<evidence type="ECO:0000256" key="17">
    <source>
        <dbReference type="SAM" id="Phobius"/>
    </source>
</evidence>
<feature type="compositionally biased region" description="Basic residues" evidence="16">
    <location>
        <begin position="432"/>
        <end position="447"/>
    </location>
</feature>
<dbReference type="PANTHER" id="PTHR44170">
    <property type="entry name" value="PROTEIN SIDEKICK"/>
    <property type="match status" value="1"/>
</dbReference>
<dbReference type="SMART" id="SM00408">
    <property type="entry name" value="IGc2"/>
    <property type="match status" value="4"/>
</dbReference>
<dbReference type="GO" id="GO:0030154">
    <property type="term" value="P:cell differentiation"/>
    <property type="evidence" value="ECO:0007669"/>
    <property type="project" value="UniProtKB-ARBA"/>
</dbReference>
<keyword evidence="21" id="KW-1185">Reference proteome</keyword>
<feature type="signal peptide" evidence="18">
    <location>
        <begin position="1"/>
        <end position="21"/>
    </location>
</feature>
<dbReference type="AlphaFoldDB" id="A0A1W4XMX3"/>
<feature type="transmembrane region" description="Helical" evidence="17">
    <location>
        <begin position="689"/>
        <end position="712"/>
    </location>
</feature>
<evidence type="ECO:0000313" key="22">
    <source>
        <dbReference type="RefSeq" id="XP_018333728.1"/>
    </source>
</evidence>
<keyword evidence="3 17" id="KW-0812">Transmembrane</keyword>
<evidence type="ECO:0000256" key="16">
    <source>
        <dbReference type="SAM" id="MobiDB-lite"/>
    </source>
</evidence>
<comment type="function">
    <text evidence="12">Mediates response to the active Hedgehog (Hh) protein signal in embryos, functioning upstream or at the level of patched (ptc).</text>
</comment>
<evidence type="ECO:0000313" key="24">
    <source>
        <dbReference type="RefSeq" id="XP_018333730.1"/>
    </source>
</evidence>
<dbReference type="RefSeq" id="XP_018333730.1">
    <property type="nucleotide sequence ID" value="XM_018478228.2"/>
</dbReference>
<dbReference type="RefSeq" id="XP_018333728.1">
    <property type="nucleotide sequence ID" value="XM_018478226.2"/>
</dbReference>
<evidence type="ECO:0000313" key="21">
    <source>
        <dbReference type="Proteomes" id="UP000192223"/>
    </source>
</evidence>
<dbReference type="InterPro" id="IPR013783">
    <property type="entry name" value="Ig-like_fold"/>
</dbReference>
<evidence type="ECO:0000256" key="6">
    <source>
        <dbReference type="ARBA" id="ARBA00022974"/>
    </source>
</evidence>
<sequence length="834" mass="92237">MRCYILKLLVIFTTMLDCGLSDRGRVYMVTSPESVVMPINDETSLICEMNLQPDRFEWRHYPFNSVDVSNPRAHISLSTSPYINLPQEMFTNEKKTSTLKIKSNTTLVAGGYQCLAHYGASVVASIPGRITITSLGDFPPQENTSVTVIVGNTISWKCDPPEFNPPAVIDYYKDGSYLSPKIFTARTKSLILPNVGMGDSGIYKCLAYNNIQQARIMSNFHLSLKVVSQGPRQAPRFITIPKKVYVANAGDTIFIECSAYGNPVPKVFWSKSSGGLPNHKIQILQGGLLIKNISSFDDGLYFCNHTNALGTLSHHITVVYSELPSIIDGPRNTDSKEGENMDLQCVAKGTPEPEITWILNGASVSNDSAVEAVGNQIYFRPVGKRHAGILQCFAGNSVGITYSSANIKVFPKQISSSDIIEDVLPPHPAASPHRKRKHKSKKNKGRKGILEMIPPSKPTVSRLNDESVMVRWNVPANDGLNISFFKVQYKELGPIDVNGSHTHTHVKRWKTCNGDIAAHLRSYEINNLKPEHVYKFRIAAVYSNGDNKMGPNSARFALTRGDFFVRNPLPIPLLTHTEAVNVSSIRIYWEYTPDNNVTIDGFFVNYLPSDSAGDYMKETVDGGDKRTYIISYLKGDTMYDIKMQSFNAKSASEFSPIMKQKTAKLEVTTQGIVRTTSKESVEVTEPTPMYIFIVAGVVGLALLLSVIVLFIICRKWKQKKDANSDAGTVDKEDGGHHIQADASDYIVSAKSLSRMNGCAVPGNRITITSNPLADADNKNQNMIEMSSLPTQNNNCSQPSVSNPDGAKNEILNREKTKRSNKHNVNQPTPGENYV</sequence>
<dbReference type="SMART" id="SM00060">
    <property type="entry name" value="FN3"/>
    <property type="match status" value="2"/>
</dbReference>
<reference evidence="22 23" key="1">
    <citation type="submission" date="2025-04" db="UniProtKB">
        <authorList>
            <consortium name="RefSeq"/>
        </authorList>
    </citation>
    <scope>IDENTIFICATION</scope>
    <source>
        <tissue evidence="22 23">Entire body</tissue>
    </source>
</reference>
<evidence type="ECO:0000256" key="8">
    <source>
        <dbReference type="ARBA" id="ARBA00023136"/>
    </source>
</evidence>
<feature type="domain" description="Ig-like" evidence="19">
    <location>
        <begin position="127"/>
        <end position="218"/>
    </location>
</feature>
<comment type="subunit">
    <text evidence="14">Homodimer. Heterotetramer; 2 iHog chains bind 2 hh chains when facilitated by heparin, heparin is required to promote high-affinity interactions between hh and iHog.</text>
</comment>
<accession>A0A1W4XMX3</accession>
<evidence type="ECO:0000256" key="12">
    <source>
        <dbReference type="ARBA" id="ARBA00037573"/>
    </source>
</evidence>
<evidence type="ECO:0000256" key="18">
    <source>
        <dbReference type="SAM" id="SignalP"/>
    </source>
</evidence>
<gene>
    <name evidence="22 23 24 25 26 27" type="primary">LOC108742888</name>
</gene>
<dbReference type="SUPFAM" id="SSF49265">
    <property type="entry name" value="Fibronectin type III"/>
    <property type="match status" value="1"/>
</dbReference>
<feature type="region of interest" description="Disordered" evidence="16">
    <location>
        <begin position="422"/>
        <end position="456"/>
    </location>
</feature>
<dbReference type="InterPro" id="IPR036116">
    <property type="entry name" value="FN3_sf"/>
</dbReference>
<dbReference type="GO" id="GO:0098609">
    <property type="term" value="P:cell-cell adhesion"/>
    <property type="evidence" value="ECO:0007669"/>
    <property type="project" value="TreeGrafter"/>
</dbReference>
<keyword evidence="4 18" id="KW-0732">Signal</keyword>
<dbReference type="PANTHER" id="PTHR44170:SF33">
    <property type="entry name" value="BROTHER OF IHOG, ISOFORM G-RELATED"/>
    <property type="match status" value="1"/>
</dbReference>
<dbReference type="GeneID" id="108742888"/>
<evidence type="ECO:0000313" key="26">
    <source>
        <dbReference type="RefSeq" id="XP_018333739.1"/>
    </source>
</evidence>
<keyword evidence="6" id="KW-0654">Proteoglycan</keyword>
<keyword evidence="10" id="KW-0325">Glycoprotein</keyword>
<dbReference type="RefSeq" id="XP_018333740.1">
    <property type="nucleotide sequence ID" value="XM_018478238.2"/>
</dbReference>
<evidence type="ECO:0000256" key="11">
    <source>
        <dbReference type="ARBA" id="ARBA00023319"/>
    </source>
</evidence>
<keyword evidence="5" id="KW-0677">Repeat</keyword>
<dbReference type="RefSeq" id="XP_018333739.1">
    <property type="nucleotide sequence ID" value="XM_018478237.2"/>
</dbReference>
<proteinExistence type="inferred from homology"/>
<dbReference type="RefSeq" id="XP_018333738.1">
    <property type="nucleotide sequence ID" value="XM_018478236.2"/>
</dbReference>
<feature type="domain" description="Fibronectin type-III" evidence="20">
    <location>
        <begin position="571"/>
        <end position="665"/>
    </location>
</feature>
<keyword evidence="2" id="KW-0358">Heparin-binding</keyword>
<keyword evidence="8 17" id="KW-0472">Membrane</keyword>
<dbReference type="STRING" id="224129.A0A1W4XMX3"/>
<evidence type="ECO:0000313" key="27">
    <source>
        <dbReference type="RefSeq" id="XP_018333740.1"/>
    </source>
</evidence>
<evidence type="ECO:0000256" key="5">
    <source>
        <dbReference type="ARBA" id="ARBA00022737"/>
    </source>
</evidence>
<dbReference type="PROSITE" id="PS50835">
    <property type="entry name" value="IG_LIKE"/>
    <property type="match status" value="3"/>
</dbReference>
<dbReference type="InterPro" id="IPR007110">
    <property type="entry name" value="Ig-like_dom"/>
</dbReference>
<evidence type="ECO:0000256" key="3">
    <source>
        <dbReference type="ARBA" id="ARBA00022692"/>
    </source>
</evidence>
<organism evidence="21 24">
    <name type="scientific">Agrilus planipennis</name>
    <name type="common">Emerald ash borer</name>
    <name type="synonym">Agrilus marcopoli</name>
    <dbReference type="NCBI Taxonomy" id="224129"/>
    <lineage>
        <taxon>Eukaryota</taxon>
        <taxon>Metazoa</taxon>
        <taxon>Ecdysozoa</taxon>
        <taxon>Arthropoda</taxon>
        <taxon>Hexapoda</taxon>
        <taxon>Insecta</taxon>
        <taxon>Pterygota</taxon>
        <taxon>Neoptera</taxon>
        <taxon>Endopterygota</taxon>
        <taxon>Coleoptera</taxon>
        <taxon>Polyphaga</taxon>
        <taxon>Elateriformia</taxon>
        <taxon>Buprestoidea</taxon>
        <taxon>Buprestidae</taxon>
        <taxon>Agrilinae</taxon>
        <taxon>Agrilus</taxon>
    </lineage>
</organism>
<evidence type="ECO:0000256" key="15">
    <source>
        <dbReference type="ARBA" id="ARBA00041099"/>
    </source>
</evidence>
<evidence type="ECO:0000256" key="2">
    <source>
        <dbReference type="ARBA" id="ARBA00022674"/>
    </source>
</evidence>
<dbReference type="InterPro" id="IPR003961">
    <property type="entry name" value="FN3_dom"/>
</dbReference>
<evidence type="ECO:0000313" key="23">
    <source>
        <dbReference type="RefSeq" id="XP_018333729.1"/>
    </source>
</evidence>
<name>A0A1W4XMX3_AGRPL</name>
<evidence type="ECO:0000256" key="13">
    <source>
        <dbReference type="ARBA" id="ARBA00038144"/>
    </source>
</evidence>
<protein>
    <recommendedName>
        <fullName evidence="15">Interference hedgehog</fullName>
    </recommendedName>
</protein>
<dbReference type="SUPFAM" id="SSF48726">
    <property type="entry name" value="Immunoglobulin"/>
    <property type="match status" value="3"/>
</dbReference>
<evidence type="ECO:0000259" key="20">
    <source>
        <dbReference type="PROSITE" id="PS50853"/>
    </source>
</evidence>
<feature type="compositionally biased region" description="Polar residues" evidence="16">
    <location>
        <begin position="822"/>
        <end position="834"/>
    </location>
</feature>
<dbReference type="GO" id="GO:0007399">
    <property type="term" value="P:nervous system development"/>
    <property type="evidence" value="ECO:0007669"/>
    <property type="project" value="TreeGrafter"/>
</dbReference>
<evidence type="ECO:0000256" key="10">
    <source>
        <dbReference type="ARBA" id="ARBA00023180"/>
    </source>
</evidence>
<dbReference type="SMART" id="SM00409">
    <property type="entry name" value="IG"/>
    <property type="match status" value="4"/>
</dbReference>
<dbReference type="InterPro" id="IPR013098">
    <property type="entry name" value="Ig_I-set"/>
</dbReference>
<dbReference type="Pfam" id="PF00041">
    <property type="entry name" value="fn3"/>
    <property type="match status" value="2"/>
</dbReference>
<evidence type="ECO:0000256" key="14">
    <source>
        <dbReference type="ARBA" id="ARBA00038530"/>
    </source>
</evidence>
<dbReference type="CDD" id="cd00063">
    <property type="entry name" value="FN3"/>
    <property type="match status" value="2"/>
</dbReference>
<dbReference type="KEGG" id="apln:108742888"/>
<evidence type="ECO:0000256" key="4">
    <source>
        <dbReference type="ARBA" id="ARBA00022729"/>
    </source>
</evidence>
<dbReference type="Gene3D" id="2.60.40.10">
    <property type="entry name" value="Immunoglobulins"/>
    <property type="match status" value="5"/>
</dbReference>
<evidence type="ECO:0000313" key="25">
    <source>
        <dbReference type="RefSeq" id="XP_018333738.1"/>
    </source>
</evidence>
<comment type="subcellular location">
    <subcellularLocation>
        <location evidence="1">Membrane</location>
        <topology evidence="1">Single-pass type I membrane protein</topology>
    </subcellularLocation>
</comment>
<evidence type="ECO:0000256" key="7">
    <source>
        <dbReference type="ARBA" id="ARBA00022989"/>
    </source>
</evidence>
<dbReference type="InterPro" id="IPR003598">
    <property type="entry name" value="Ig_sub2"/>
</dbReference>
<feature type="chain" id="PRO_5010817901" description="Interference hedgehog" evidence="18">
    <location>
        <begin position="22"/>
        <end position="834"/>
    </location>
</feature>
<feature type="domain" description="Fibronectin type-III" evidence="20">
    <location>
        <begin position="454"/>
        <end position="563"/>
    </location>
</feature>
<dbReference type="RefSeq" id="XP_018333729.1">
    <property type="nucleotide sequence ID" value="XM_018478227.2"/>
</dbReference>
<dbReference type="Pfam" id="PF07679">
    <property type="entry name" value="I-set"/>
    <property type="match status" value="2"/>
</dbReference>
<comment type="similarity">
    <text evidence="13">Belongs to the immunoglobulin superfamily. IHOG family.</text>
</comment>
<dbReference type="InterPro" id="IPR036179">
    <property type="entry name" value="Ig-like_dom_sf"/>
</dbReference>
<dbReference type="GO" id="GO:0009653">
    <property type="term" value="P:anatomical structure morphogenesis"/>
    <property type="evidence" value="ECO:0007669"/>
    <property type="project" value="UniProtKB-ARBA"/>
</dbReference>
<feature type="region of interest" description="Disordered" evidence="16">
    <location>
        <begin position="787"/>
        <end position="834"/>
    </location>
</feature>
<dbReference type="OrthoDB" id="9998697at2759"/>
<dbReference type="InterPro" id="IPR003599">
    <property type="entry name" value="Ig_sub"/>
</dbReference>
<feature type="domain" description="Ig-like" evidence="19">
    <location>
        <begin position="235"/>
        <end position="319"/>
    </location>
</feature>
<dbReference type="Proteomes" id="UP000192223">
    <property type="component" value="Unplaced"/>
</dbReference>
<keyword evidence="7 17" id="KW-1133">Transmembrane helix</keyword>
<evidence type="ECO:0000259" key="19">
    <source>
        <dbReference type="PROSITE" id="PS50835"/>
    </source>
</evidence>
<evidence type="ECO:0000256" key="9">
    <source>
        <dbReference type="ARBA" id="ARBA00023157"/>
    </source>
</evidence>
<keyword evidence="11" id="KW-0393">Immunoglobulin domain</keyword>
<evidence type="ECO:0000256" key="1">
    <source>
        <dbReference type="ARBA" id="ARBA00004479"/>
    </source>
</evidence>
<feature type="compositionally biased region" description="Polar residues" evidence="16">
    <location>
        <begin position="787"/>
        <end position="802"/>
    </location>
</feature>
<keyword evidence="9" id="KW-1015">Disulfide bond</keyword>
<dbReference type="PROSITE" id="PS50853">
    <property type="entry name" value="FN3"/>
    <property type="match status" value="2"/>
</dbReference>